<dbReference type="KEGG" id="pgri:PgNI_09070"/>
<reference evidence="3" key="2">
    <citation type="submission" date="2019-10" db="EMBL/GenBank/DDBJ databases">
        <authorList>
            <consortium name="NCBI Genome Project"/>
        </authorList>
    </citation>
    <scope>NUCLEOTIDE SEQUENCE</scope>
    <source>
        <strain evidence="3">NI907</strain>
    </source>
</reference>
<evidence type="ECO:0000256" key="1">
    <source>
        <dbReference type="SAM" id="MobiDB-lite"/>
    </source>
</evidence>
<sequence>MATTSIWVHLLRSAVDRFVLVSCRGRGDEGSGVSPSGPGEHVSKTHSHAGSAPEFWGDLQGNDGVAAQGEEQRLQTHCAKREDRKLAADLPVDASQALEGAVEFVPDLIAQAVETPCHATRSPATLRAWNPAKNSTVRKLGGGTH</sequence>
<feature type="compositionally biased region" description="Low complexity" evidence="1">
    <location>
        <begin position="31"/>
        <end position="40"/>
    </location>
</feature>
<evidence type="ECO:0000313" key="3">
    <source>
        <dbReference type="RefSeq" id="XP_030977553.1"/>
    </source>
</evidence>
<proteinExistence type="predicted"/>
<dbReference type="RefSeq" id="XP_030977553.1">
    <property type="nucleotide sequence ID" value="XM_031129060.1"/>
</dbReference>
<name>A0A6P8ARL0_PYRGI</name>
<evidence type="ECO:0000313" key="2">
    <source>
        <dbReference type="Proteomes" id="UP000515153"/>
    </source>
</evidence>
<keyword evidence="2" id="KW-1185">Reference proteome</keyword>
<dbReference type="Proteomes" id="UP000515153">
    <property type="component" value="Unplaced"/>
</dbReference>
<gene>
    <name evidence="3" type="ORF">PgNI_09070</name>
</gene>
<reference evidence="3" key="1">
    <citation type="journal article" date="2019" name="Mol. Biol. Evol.">
        <title>Blast fungal genomes show frequent chromosomal changes, gene gains and losses, and effector gene turnover.</title>
        <authorList>
            <person name="Gomez Luciano L.B."/>
            <person name="Jason Tsai I."/>
            <person name="Chuma I."/>
            <person name="Tosa Y."/>
            <person name="Chen Y.H."/>
            <person name="Li J.Y."/>
            <person name="Li M.Y."/>
            <person name="Jade Lu M.Y."/>
            <person name="Nakayashiki H."/>
            <person name="Li W.H."/>
        </authorList>
    </citation>
    <scope>NUCLEOTIDE SEQUENCE</scope>
    <source>
        <strain evidence="3">NI907</strain>
    </source>
</reference>
<accession>A0A6P8ARL0</accession>
<protein>
    <submittedName>
        <fullName evidence="3">Uncharacterized protein</fullName>
    </submittedName>
</protein>
<dbReference type="AlphaFoldDB" id="A0A6P8ARL0"/>
<organism evidence="2 3">
    <name type="scientific">Pyricularia grisea</name>
    <name type="common">Crabgrass-specific blast fungus</name>
    <name type="synonym">Magnaporthe grisea</name>
    <dbReference type="NCBI Taxonomy" id="148305"/>
    <lineage>
        <taxon>Eukaryota</taxon>
        <taxon>Fungi</taxon>
        <taxon>Dikarya</taxon>
        <taxon>Ascomycota</taxon>
        <taxon>Pezizomycotina</taxon>
        <taxon>Sordariomycetes</taxon>
        <taxon>Sordariomycetidae</taxon>
        <taxon>Magnaporthales</taxon>
        <taxon>Pyriculariaceae</taxon>
        <taxon>Pyricularia</taxon>
    </lineage>
</organism>
<dbReference type="GeneID" id="41963968"/>
<reference evidence="3" key="3">
    <citation type="submission" date="2025-08" db="UniProtKB">
        <authorList>
            <consortium name="RefSeq"/>
        </authorList>
    </citation>
    <scope>IDENTIFICATION</scope>
    <source>
        <strain evidence="3">NI907</strain>
    </source>
</reference>
<feature type="region of interest" description="Disordered" evidence="1">
    <location>
        <begin position="26"/>
        <end position="63"/>
    </location>
</feature>